<dbReference type="Gene3D" id="1.10.10.10">
    <property type="entry name" value="Winged helix-like DNA-binding domain superfamily/Winged helix DNA-binding domain"/>
    <property type="match status" value="1"/>
</dbReference>
<feature type="compositionally biased region" description="Polar residues" evidence="2">
    <location>
        <begin position="159"/>
        <end position="172"/>
    </location>
</feature>
<sequence>MSEQRAFRGVWIPADIWLSQELTLQEKVMLVEIDSLQHPERGCYKSNAKLAEFFQLSRNRVSEVISSLAKKGWVRVEQIREGKQIVERRIFMARPLSQPGAATEQGVRKTEQGYSGNRENPVRDSEEGCSENRENPVRNPEEGCSESWEERGSGLGVHRSNTGEGNPSSPGASPTAAEGDYLAAEQSGPDDQPQPEQPAGESAEDLLARVPADMPGTRDPNAKTFKAWANYACAYRARYGTWPIWNQKTAAQLSQLVDRVGQELAPKVAAFYLHINQSFYVAKCHPVSILLADCESIATQCATGRQVTSAQARQLDSTQSNLSNLEQAKAMLRERRAQQEGSSCH</sequence>
<accession>A0A7V7G2L6</accession>
<protein>
    <submittedName>
        <fullName evidence="3">Helix-turn-helix domain-containing protein</fullName>
    </submittedName>
</protein>
<proteinExistence type="predicted"/>
<dbReference type="Proteomes" id="UP000486760">
    <property type="component" value="Unassembled WGS sequence"/>
</dbReference>
<evidence type="ECO:0000256" key="2">
    <source>
        <dbReference type="SAM" id="MobiDB-lite"/>
    </source>
</evidence>
<feature type="coiled-coil region" evidence="1">
    <location>
        <begin position="315"/>
        <end position="342"/>
    </location>
</feature>
<evidence type="ECO:0000313" key="3">
    <source>
        <dbReference type="EMBL" id="KAA0014409.1"/>
    </source>
</evidence>
<dbReference type="EMBL" id="VTPY01000001">
    <property type="protein sequence ID" value="KAA0014409.1"/>
    <property type="molecule type" value="Genomic_DNA"/>
</dbReference>
<evidence type="ECO:0000313" key="4">
    <source>
        <dbReference type="Proteomes" id="UP000486760"/>
    </source>
</evidence>
<dbReference type="InterPro" id="IPR036388">
    <property type="entry name" value="WH-like_DNA-bd_sf"/>
</dbReference>
<feature type="region of interest" description="Disordered" evidence="2">
    <location>
        <begin position="97"/>
        <end position="203"/>
    </location>
</feature>
<feature type="compositionally biased region" description="Basic and acidic residues" evidence="2">
    <location>
        <begin position="120"/>
        <end position="141"/>
    </location>
</feature>
<dbReference type="RefSeq" id="WP_149326619.1">
    <property type="nucleotide sequence ID" value="NZ_VTPY01000001.1"/>
</dbReference>
<keyword evidence="1" id="KW-0175">Coiled coil</keyword>
<gene>
    <name evidence="3" type="ORF">F0A17_01805</name>
</gene>
<evidence type="ECO:0000256" key="1">
    <source>
        <dbReference type="SAM" id="Coils"/>
    </source>
</evidence>
<organism evidence="3 4">
    <name type="scientific">Billgrantia pellis</name>
    <dbReference type="NCBI Taxonomy" id="2606936"/>
    <lineage>
        <taxon>Bacteria</taxon>
        <taxon>Pseudomonadati</taxon>
        <taxon>Pseudomonadota</taxon>
        <taxon>Gammaproteobacteria</taxon>
        <taxon>Oceanospirillales</taxon>
        <taxon>Halomonadaceae</taxon>
        <taxon>Billgrantia</taxon>
    </lineage>
</organism>
<comment type="caution">
    <text evidence="3">The sequence shown here is derived from an EMBL/GenBank/DDBJ whole genome shotgun (WGS) entry which is preliminary data.</text>
</comment>
<keyword evidence="4" id="KW-1185">Reference proteome</keyword>
<reference evidence="3 4" key="1">
    <citation type="submission" date="2019-08" db="EMBL/GenBank/DDBJ databases">
        <title>Bioinformatics analysis of the strain L3 and L5.</title>
        <authorList>
            <person name="Li X."/>
        </authorList>
    </citation>
    <scope>NUCLEOTIDE SEQUENCE [LARGE SCALE GENOMIC DNA]</scope>
    <source>
        <strain evidence="3 4">L5</strain>
    </source>
</reference>
<name>A0A7V7G2L6_9GAMM</name>
<dbReference type="AlphaFoldDB" id="A0A7V7G2L6"/>